<evidence type="ECO:0000256" key="2">
    <source>
        <dbReference type="ARBA" id="ARBA00022448"/>
    </source>
</evidence>
<dbReference type="Pfam" id="PF00528">
    <property type="entry name" value="BPD_transp_1"/>
    <property type="match status" value="1"/>
</dbReference>
<feature type="domain" description="ABC transmembrane type-1" evidence="8">
    <location>
        <begin position="56"/>
        <end position="240"/>
    </location>
</feature>
<proteinExistence type="inferred from homology"/>
<dbReference type="EMBL" id="JBIRUQ010000001">
    <property type="protein sequence ID" value="MFI1459111.1"/>
    <property type="molecule type" value="Genomic_DNA"/>
</dbReference>
<keyword evidence="4 7" id="KW-0812">Transmembrane</keyword>
<comment type="similarity">
    <text evidence="7">Belongs to the binding-protein-dependent transport system permease family.</text>
</comment>
<keyword evidence="2 7" id="KW-0813">Transport</keyword>
<evidence type="ECO:0000256" key="3">
    <source>
        <dbReference type="ARBA" id="ARBA00022475"/>
    </source>
</evidence>
<dbReference type="Proteomes" id="UP001611263">
    <property type="component" value="Unassembled WGS sequence"/>
</dbReference>
<dbReference type="SUPFAM" id="SSF161098">
    <property type="entry name" value="MetI-like"/>
    <property type="match status" value="1"/>
</dbReference>
<dbReference type="GeneID" id="93508093"/>
<feature type="transmembrane region" description="Helical" evidence="7">
    <location>
        <begin position="12"/>
        <end position="33"/>
    </location>
</feature>
<protein>
    <submittedName>
        <fullName evidence="9">ABC transporter permease</fullName>
    </submittedName>
</protein>
<keyword evidence="6 7" id="KW-0472">Membrane</keyword>
<comment type="caution">
    <text evidence="9">The sequence shown here is derived from an EMBL/GenBank/DDBJ whole genome shotgun (WGS) entry which is preliminary data.</text>
</comment>
<keyword evidence="5 7" id="KW-1133">Transmembrane helix</keyword>
<evidence type="ECO:0000256" key="1">
    <source>
        <dbReference type="ARBA" id="ARBA00004651"/>
    </source>
</evidence>
<dbReference type="RefSeq" id="WP_033247591.1">
    <property type="nucleotide sequence ID" value="NZ_JBIRUQ010000001.1"/>
</dbReference>
<evidence type="ECO:0000256" key="7">
    <source>
        <dbReference type="RuleBase" id="RU363032"/>
    </source>
</evidence>
<sequence length="252" mass="27647">MKRVTALAWEIWLPIVLVVAWLVASAGSSSFYFPPLADILDRVAEVWFFDGIAENLVPSLLRIVVGFGFALIVGVLGGILLGLLPRFEEAVRPILEFLRSTPGVALLPIATIFLGIGDTMKVFLIALASMWPILLNTIDGVRSVEPVLLSMARSYRLPLGDRIRYIYAPNAAPQIFAGARLALTIATVVMVVTEMIGSPGGIGYFILDSQRSFNILNMWSGIVMLGVLGYLLNFGFRLIETQVLDWHNKKNA</sequence>
<dbReference type="InterPro" id="IPR035906">
    <property type="entry name" value="MetI-like_sf"/>
</dbReference>
<evidence type="ECO:0000256" key="5">
    <source>
        <dbReference type="ARBA" id="ARBA00022989"/>
    </source>
</evidence>
<evidence type="ECO:0000259" key="8">
    <source>
        <dbReference type="PROSITE" id="PS50928"/>
    </source>
</evidence>
<evidence type="ECO:0000313" key="10">
    <source>
        <dbReference type="Proteomes" id="UP001611263"/>
    </source>
</evidence>
<keyword evidence="10" id="KW-1185">Reference proteome</keyword>
<evidence type="ECO:0000256" key="6">
    <source>
        <dbReference type="ARBA" id="ARBA00023136"/>
    </source>
</evidence>
<dbReference type="InterPro" id="IPR000515">
    <property type="entry name" value="MetI-like"/>
</dbReference>
<organism evidence="9 10">
    <name type="scientific">Nocardia carnea</name>
    <dbReference type="NCBI Taxonomy" id="37328"/>
    <lineage>
        <taxon>Bacteria</taxon>
        <taxon>Bacillati</taxon>
        <taxon>Actinomycetota</taxon>
        <taxon>Actinomycetes</taxon>
        <taxon>Mycobacteriales</taxon>
        <taxon>Nocardiaceae</taxon>
        <taxon>Nocardia</taxon>
    </lineage>
</organism>
<comment type="subcellular location">
    <subcellularLocation>
        <location evidence="1 7">Cell membrane</location>
        <topology evidence="1 7">Multi-pass membrane protein</topology>
    </subcellularLocation>
</comment>
<dbReference type="PROSITE" id="PS50928">
    <property type="entry name" value="ABC_TM1"/>
    <property type="match status" value="1"/>
</dbReference>
<name>A0ABW7TGX8_9NOCA</name>
<dbReference type="PANTHER" id="PTHR30151:SF38">
    <property type="entry name" value="ALIPHATIC SULFONATES TRANSPORT PERMEASE PROTEIN SSUC-RELATED"/>
    <property type="match status" value="1"/>
</dbReference>
<feature type="transmembrane region" description="Helical" evidence="7">
    <location>
        <begin position="63"/>
        <end position="85"/>
    </location>
</feature>
<accession>A0ABW7TGX8</accession>
<dbReference type="CDD" id="cd06261">
    <property type="entry name" value="TM_PBP2"/>
    <property type="match status" value="1"/>
</dbReference>
<feature type="transmembrane region" description="Helical" evidence="7">
    <location>
        <begin position="181"/>
        <end position="206"/>
    </location>
</feature>
<keyword evidence="3" id="KW-1003">Cell membrane</keyword>
<gene>
    <name evidence="9" type="ORF">ACH4WX_00150</name>
</gene>
<dbReference type="PANTHER" id="PTHR30151">
    <property type="entry name" value="ALKANE SULFONATE ABC TRANSPORTER-RELATED, MEMBRANE SUBUNIT"/>
    <property type="match status" value="1"/>
</dbReference>
<feature type="transmembrane region" description="Helical" evidence="7">
    <location>
        <begin position="218"/>
        <end position="239"/>
    </location>
</feature>
<reference evidence="9 10" key="1">
    <citation type="submission" date="2024-10" db="EMBL/GenBank/DDBJ databases">
        <title>The Natural Products Discovery Center: Release of the First 8490 Sequenced Strains for Exploring Actinobacteria Biosynthetic Diversity.</title>
        <authorList>
            <person name="Kalkreuter E."/>
            <person name="Kautsar S.A."/>
            <person name="Yang D."/>
            <person name="Bader C.D."/>
            <person name="Teijaro C.N."/>
            <person name="Fluegel L."/>
            <person name="Davis C.M."/>
            <person name="Simpson J.R."/>
            <person name="Lauterbach L."/>
            <person name="Steele A.D."/>
            <person name="Gui C."/>
            <person name="Meng S."/>
            <person name="Li G."/>
            <person name="Viehrig K."/>
            <person name="Ye F."/>
            <person name="Su P."/>
            <person name="Kiefer A.F."/>
            <person name="Nichols A."/>
            <person name="Cepeda A.J."/>
            <person name="Yan W."/>
            <person name="Fan B."/>
            <person name="Jiang Y."/>
            <person name="Adhikari A."/>
            <person name="Zheng C.-J."/>
            <person name="Schuster L."/>
            <person name="Cowan T.M."/>
            <person name="Smanski M.J."/>
            <person name="Chevrette M.G."/>
            <person name="De Carvalho L.P.S."/>
            <person name="Shen B."/>
        </authorList>
    </citation>
    <scope>NUCLEOTIDE SEQUENCE [LARGE SCALE GENOMIC DNA]</scope>
    <source>
        <strain evidence="9 10">NPDC020568</strain>
    </source>
</reference>
<dbReference type="Gene3D" id="1.10.3720.10">
    <property type="entry name" value="MetI-like"/>
    <property type="match status" value="1"/>
</dbReference>
<evidence type="ECO:0000256" key="4">
    <source>
        <dbReference type="ARBA" id="ARBA00022692"/>
    </source>
</evidence>
<evidence type="ECO:0000313" key="9">
    <source>
        <dbReference type="EMBL" id="MFI1459111.1"/>
    </source>
</evidence>